<evidence type="ECO:0000313" key="1">
    <source>
        <dbReference type="EMBL" id="GFN95762.1"/>
    </source>
</evidence>
<gene>
    <name evidence="1" type="ORF">PoB_002226800</name>
</gene>
<reference evidence="1 2" key="1">
    <citation type="journal article" date="2021" name="Elife">
        <title>Chloroplast acquisition without the gene transfer in kleptoplastic sea slugs, Plakobranchus ocellatus.</title>
        <authorList>
            <person name="Maeda T."/>
            <person name="Takahashi S."/>
            <person name="Yoshida T."/>
            <person name="Shimamura S."/>
            <person name="Takaki Y."/>
            <person name="Nagai Y."/>
            <person name="Toyoda A."/>
            <person name="Suzuki Y."/>
            <person name="Arimoto A."/>
            <person name="Ishii H."/>
            <person name="Satoh N."/>
            <person name="Nishiyama T."/>
            <person name="Hasebe M."/>
            <person name="Maruyama T."/>
            <person name="Minagawa J."/>
            <person name="Obokata J."/>
            <person name="Shigenobu S."/>
        </authorList>
    </citation>
    <scope>NUCLEOTIDE SEQUENCE [LARGE SCALE GENOMIC DNA]</scope>
</reference>
<sequence>MEVRVMGIEVRTKWRDRWLMGTAKEEDNICVDMDVDVSLEEDEEVSDSATGRALDRKSISYRFNTQKDLASFIYFCESLQNAFSGWVSKAFALVKVAGRAQANYLPMLRCIKSLMLLLFVTERYS</sequence>
<comment type="caution">
    <text evidence="1">The sequence shown here is derived from an EMBL/GenBank/DDBJ whole genome shotgun (WGS) entry which is preliminary data.</text>
</comment>
<proteinExistence type="predicted"/>
<dbReference type="EMBL" id="BLXT01002529">
    <property type="protein sequence ID" value="GFN95762.1"/>
    <property type="molecule type" value="Genomic_DNA"/>
</dbReference>
<accession>A0AAV3ZLN9</accession>
<dbReference type="AlphaFoldDB" id="A0AAV3ZLN9"/>
<protein>
    <submittedName>
        <fullName evidence="1">Uncharacterized protein</fullName>
    </submittedName>
</protein>
<evidence type="ECO:0000313" key="2">
    <source>
        <dbReference type="Proteomes" id="UP000735302"/>
    </source>
</evidence>
<dbReference type="Proteomes" id="UP000735302">
    <property type="component" value="Unassembled WGS sequence"/>
</dbReference>
<keyword evidence="2" id="KW-1185">Reference proteome</keyword>
<name>A0AAV3ZLN9_9GAST</name>
<organism evidence="1 2">
    <name type="scientific">Plakobranchus ocellatus</name>
    <dbReference type="NCBI Taxonomy" id="259542"/>
    <lineage>
        <taxon>Eukaryota</taxon>
        <taxon>Metazoa</taxon>
        <taxon>Spiralia</taxon>
        <taxon>Lophotrochozoa</taxon>
        <taxon>Mollusca</taxon>
        <taxon>Gastropoda</taxon>
        <taxon>Heterobranchia</taxon>
        <taxon>Euthyneura</taxon>
        <taxon>Panpulmonata</taxon>
        <taxon>Sacoglossa</taxon>
        <taxon>Placobranchoidea</taxon>
        <taxon>Plakobranchidae</taxon>
        <taxon>Plakobranchus</taxon>
    </lineage>
</organism>